<dbReference type="AlphaFoldDB" id="A0A0C9Z5N2"/>
<dbReference type="STRING" id="765257.A0A0C9Z5N2"/>
<proteinExistence type="predicted"/>
<keyword evidence="2" id="KW-1185">Reference proteome</keyword>
<gene>
    <name evidence="1" type="ORF">PISMIDRAFT_64833</name>
</gene>
<name>A0A0C9Z5N2_9AGAM</name>
<organism evidence="1 2">
    <name type="scientific">Pisolithus microcarpus 441</name>
    <dbReference type="NCBI Taxonomy" id="765257"/>
    <lineage>
        <taxon>Eukaryota</taxon>
        <taxon>Fungi</taxon>
        <taxon>Dikarya</taxon>
        <taxon>Basidiomycota</taxon>
        <taxon>Agaricomycotina</taxon>
        <taxon>Agaricomycetes</taxon>
        <taxon>Agaricomycetidae</taxon>
        <taxon>Boletales</taxon>
        <taxon>Sclerodermatineae</taxon>
        <taxon>Pisolithaceae</taxon>
        <taxon>Pisolithus</taxon>
    </lineage>
</organism>
<evidence type="ECO:0000313" key="1">
    <source>
        <dbReference type="EMBL" id="KIK24426.1"/>
    </source>
</evidence>
<dbReference type="OrthoDB" id="2682730at2759"/>
<protein>
    <submittedName>
        <fullName evidence="1">Uncharacterized protein</fullName>
    </submittedName>
</protein>
<feature type="non-terminal residue" evidence="1">
    <location>
        <position position="1"/>
    </location>
</feature>
<dbReference type="EMBL" id="KN833716">
    <property type="protein sequence ID" value="KIK24426.1"/>
    <property type="molecule type" value="Genomic_DNA"/>
</dbReference>
<feature type="non-terminal residue" evidence="1">
    <location>
        <position position="173"/>
    </location>
</feature>
<reference evidence="1 2" key="1">
    <citation type="submission" date="2014-04" db="EMBL/GenBank/DDBJ databases">
        <authorList>
            <consortium name="DOE Joint Genome Institute"/>
            <person name="Kuo A."/>
            <person name="Kohler A."/>
            <person name="Costa M.D."/>
            <person name="Nagy L.G."/>
            <person name="Floudas D."/>
            <person name="Copeland A."/>
            <person name="Barry K.W."/>
            <person name="Cichocki N."/>
            <person name="Veneault-Fourrey C."/>
            <person name="LaButti K."/>
            <person name="Lindquist E.A."/>
            <person name="Lipzen A."/>
            <person name="Lundell T."/>
            <person name="Morin E."/>
            <person name="Murat C."/>
            <person name="Sun H."/>
            <person name="Tunlid A."/>
            <person name="Henrissat B."/>
            <person name="Grigoriev I.V."/>
            <person name="Hibbett D.S."/>
            <person name="Martin F."/>
            <person name="Nordberg H.P."/>
            <person name="Cantor M.N."/>
            <person name="Hua S.X."/>
        </authorList>
    </citation>
    <scope>NUCLEOTIDE SEQUENCE [LARGE SCALE GENOMIC DNA]</scope>
    <source>
        <strain evidence="1 2">441</strain>
    </source>
</reference>
<evidence type="ECO:0000313" key="2">
    <source>
        <dbReference type="Proteomes" id="UP000054018"/>
    </source>
</evidence>
<dbReference type="Proteomes" id="UP000054018">
    <property type="component" value="Unassembled WGS sequence"/>
</dbReference>
<accession>A0A0C9Z5N2</accession>
<reference evidence="2" key="2">
    <citation type="submission" date="2015-01" db="EMBL/GenBank/DDBJ databases">
        <title>Evolutionary Origins and Diversification of the Mycorrhizal Mutualists.</title>
        <authorList>
            <consortium name="DOE Joint Genome Institute"/>
            <consortium name="Mycorrhizal Genomics Consortium"/>
            <person name="Kohler A."/>
            <person name="Kuo A."/>
            <person name="Nagy L.G."/>
            <person name="Floudas D."/>
            <person name="Copeland A."/>
            <person name="Barry K.W."/>
            <person name="Cichocki N."/>
            <person name="Veneault-Fourrey C."/>
            <person name="LaButti K."/>
            <person name="Lindquist E.A."/>
            <person name="Lipzen A."/>
            <person name="Lundell T."/>
            <person name="Morin E."/>
            <person name="Murat C."/>
            <person name="Riley R."/>
            <person name="Ohm R."/>
            <person name="Sun H."/>
            <person name="Tunlid A."/>
            <person name="Henrissat B."/>
            <person name="Grigoriev I.V."/>
            <person name="Hibbett D.S."/>
            <person name="Martin F."/>
        </authorList>
    </citation>
    <scope>NUCLEOTIDE SEQUENCE [LARGE SCALE GENOMIC DNA]</scope>
    <source>
        <strain evidence="2">441</strain>
    </source>
</reference>
<sequence>PLDTIKKGLNILKEQAHEWKTRLQADLQVKKKLSKEDEQWLDGEGNLVDEECIVDLLERTSDYERSLMQLDSNDKQVIQKLQDLANASRKQPGKKHKCPELQVWNVLNTCKKKMKKDTWSVAKENATLAQQIEILDWHHEQRKSQQETAMHFNTKYPCLCLKQPIISAWLKDE</sequence>
<dbReference type="HOGENOM" id="CLU_018294_4_1_1"/>